<dbReference type="InterPro" id="IPR011992">
    <property type="entry name" value="EF-hand-dom_pair"/>
</dbReference>
<feature type="domain" description="EF-hand" evidence="5">
    <location>
        <begin position="101"/>
        <end position="136"/>
    </location>
</feature>
<keyword evidence="3" id="KW-0106">Calcium</keyword>
<proteinExistence type="inferred from homology"/>
<keyword evidence="1 3" id="KW-0677">Repeat</keyword>
<dbReference type="PANTHER" id="PTHR23056:SF108">
    <property type="entry name" value="CALCINEURIN B-LIKE PROTEIN 5"/>
    <property type="match status" value="1"/>
</dbReference>
<accession>A0ABM3HX78</accession>
<feature type="compositionally biased region" description="Basic residues" evidence="4">
    <location>
        <begin position="325"/>
        <end position="334"/>
    </location>
</feature>
<dbReference type="InterPro" id="IPR002048">
    <property type="entry name" value="EF_hand_dom"/>
</dbReference>
<keyword evidence="3" id="KW-0472">Membrane</keyword>
<comment type="subcellular location">
    <subcellularLocation>
        <location evidence="3">Membrane</location>
    </subcellularLocation>
</comment>
<feature type="domain" description="EF-hand" evidence="5">
    <location>
        <begin position="64"/>
        <end position="99"/>
    </location>
</feature>
<feature type="domain" description="EF-hand" evidence="5">
    <location>
        <begin position="145"/>
        <end position="180"/>
    </location>
</feature>
<evidence type="ECO:0000313" key="7">
    <source>
        <dbReference type="RefSeq" id="XP_048141209.1"/>
    </source>
</evidence>
<evidence type="ECO:0000313" key="6">
    <source>
        <dbReference type="Proteomes" id="UP000827889"/>
    </source>
</evidence>
<dbReference type="Gene3D" id="1.10.238.10">
    <property type="entry name" value="EF-hand"/>
    <property type="match status" value="1"/>
</dbReference>
<dbReference type="GeneID" id="115740764"/>
<evidence type="ECO:0000256" key="4">
    <source>
        <dbReference type="SAM" id="MobiDB-lite"/>
    </source>
</evidence>
<evidence type="ECO:0000256" key="3">
    <source>
        <dbReference type="RuleBase" id="RU369080"/>
    </source>
</evidence>
<evidence type="ECO:0000256" key="2">
    <source>
        <dbReference type="ARBA" id="ARBA00023774"/>
    </source>
</evidence>
<dbReference type="PANTHER" id="PTHR23056">
    <property type="entry name" value="CALCINEURIN B"/>
    <property type="match status" value="1"/>
</dbReference>
<feature type="region of interest" description="Disordered" evidence="4">
    <location>
        <begin position="300"/>
        <end position="375"/>
    </location>
</feature>
<dbReference type="Proteomes" id="UP000827889">
    <property type="component" value="Chromosome 9"/>
</dbReference>
<reference evidence="7" key="1">
    <citation type="submission" date="2025-08" db="UniProtKB">
        <authorList>
            <consortium name="RefSeq"/>
        </authorList>
    </citation>
    <scope>IDENTIFICATION</scope>
    <source>
        <tissue evidence="7">Leaf</tissue>
    </source>
</reference>
<comment type="similarity">
    <text evidence="2 3">Belongs to the calcineurin regulatory subunit family.</text>
</comment>
<dbReference type="InterPro" id="IPR045198">
    <property type="entry name" value="CNBL1-10"/>
</dbReference>
<comment type="function">
    <text evidence="3">Acts as a calcium sensor. CBL proteins interact with CIPK serine-threonine protein kinases. Binding of a CBL protein to the regulatory NAF domain of a CIPK protein lead to the activation of the kinase in a calcium-dependent manner.</text>
</comment>
<dbReference type="RefSeq" id="XP_048141209.1">
    <property type="nucleotide sequence ID" value="XM_048285252.1"/>
</dbReference>
<keyword evidence="3" id="KW-0479">Metal-binding</keyword>
<evidence type="ECO:0000256" key="1">
    <source>
        <dbReference type="ARBA" id="ARBA00022737"/>
    </source>
</evidence>
<protein>
    <recommendedName>
        <fullName evidence="3">Calcineurin B-like protein</fullName>
    </recommendedName>
</protein>
<keyword evidence="6" id="KW-1185">Reference proteome</keyword>
<feature type="compositionally biased region" description="Gly residues" evidence="4">
    <location>
        <begin position="347"/>
        <end position="358"/>
    </location>
</feature>
<dbReference type="SUPFAM" id="SSF47473">
    <property type="entry name" value="EF-hand"/>
    <property type="match status" value="1"/>
</dbReference>
<dbReference type="CDD" id="cd00051">
    <property type="entry name" value="EFh"/>
    <property type="match status" value="2"/>
</dbReference>
<name>A0ABM3HX78_9MYRT</name>
<dbReference type="PRINTS" id="PR00450">
    <property type="entry name" value="RECOVERIN"/>
</dbReference>
<dbReference type="PROSITE" id="PS50222">
    <property type="entry name" value="EF_HAND_2"/>
    <property type="match status" value="3"/>
</dbReference>
<dbReference type="Pfam" id="PF13202">
    <property type="entry name" value="EF-hand_5"/>
    <property type="match status" value="2"/>
</dbReference>
<comment type="subunit">
    <text evidence="3">Homodimer. Interacts with CIPK.</text>
</comment>
<sequence length="435" mass="48310">MGCICTKHRFGHKDFEALASQTCFNAGEVEALYVLFKKLSSCLVDDGLISKEELQLGLLQSRKKRSLFTDRMFHLFDLKHDGVIEFQEFVHSLSVFHPSAPREEKALFAFQLYDIWQTGFIGRREVEELILALLKESDLILPWDAVDAIIDKTFQEADGKRDGKIDLEEWREFAAKNPSILKNMTIPYLKYISLSLSFSLSLSLHNGQATPPTATAALLRRPHKLGVVRGGDDLPRVCCHRCPHRVLHRVPAARPQDLRQWRAAPVLLDRQRHCQLHLLAVRLRGEPQQGRLLPLRQLDPAPLRRQPGGLHVRPRRQDRCGPHAVHGRHLRRRVVPALPGAEPALRGGRGGGGGGRGHGLAAPPPLPTVTDGSGFGFGGVGGGGLRVGPTLEIESRMKMAGRVRVLHLFTHHVEARSDCRVAIAVSDGSVLGFHC</sequence>
<gene>
    <name evidence="7" type="primary">LOC115740764</name>
</gene>
<evidence type="ECO:0000259" key="5">
    <source>
        <dbReference type="PROSITE" id="PS50222"/>
    </source>
</evidence>
<organism evidence="6 7">
    <name type="scientific">Rhodamnia argentea</name>
    <dbReference type="NCBI Taxonomy" id="178133"/>
    <lineage>
        <taxon>Eukaryota</taxon>
        <taxon>Viridiplantae</taxon>
        <taxon>Streptophyta</taxon>
        <taxon>Embryophyta</taxon>
        <taxon>Tracheophyta</taxon>
        <taxon>Spermatophyta</taxon>
        <taxon>Magnoliopsida</taxon>
        <taxon>eudicotyledons</taxon>
        <taxon>Gunneridae</taxon>
        <taxon>Pentapetalae</taxon>
        <taxon>rosids</taxon>
        <taxon>malvids</taxon>
        <taxon>Myrtales</taxon>
        <taxon>Myrtaceae</taxon>
        <taxon>Myrtoideae</taxon>
        <taxon>Myrteae</taxon>
        <taxon>Australasian group</taxon>
        <taxon>Rhodamnia</taxon>
    </lineage>
</organism>
<dbReference type="SMART" id="SM00054">
    <property type="entry name" value="EFh"/>
    <property type="match status" value="3"/>
</dbReference>